<dbReference type="Proteomes" id="UP000827872">
    <property type="component" value="Linkage Group LG04"/>
</dbReference>
<organism evidence="1 2">
    <name type="scientific">Sphaerodactylus townsendi</name>
    <dbReference type="NCBI Taxonomy" id="933632"/>
    <lineage>
        <taxon>Eukaryota</taxon>
        <taxon>Metazoa</taxon>
        <taxon>Chordata</taxon>
        <taxon>Craniata</taxon>
        <taxon>Vertebrata</taxon>
        <taxon>Euteleostomi</taxon>
        <taxon>Lepidosauria</taxon>
        <taxon>Squamata</taxon>
        <taxon>Bifurcata</taxon>
        <taxon>Gekkota</taxon>
        <taxon>Sphaerodactylidae</taxon>
        <taxon>Sphaerodactylus</taxon>
    </lineage>
</organism>
<evidence type="ECO:0000313" key="2">
    <source>
        <dbReference type="Proteomes" id="UP000827872"/>
    </source>
</evidence>
<proteinExistence type="predicted"/>
<comment type="caution">
    <text evidence="1">The sequence shown here is derived from an EMBL/GenBank/DDBJ whole genome shotgun (WGS) entry which is preliminary data.</text>
</comment>
<dbReference type="EMBL" id="CM037617">
    <property type="protein sequence ID" value="KAH8006084.1"/>
    <property type="molecule type" value="Genomic_DNA"/>
</dbReference>
<reference evidence="1" key="1">
    <citation type="submission" date="2021-08" db="EMBL/GenBank/DDBJ databases">
        <title>The first chromosome-level gecko genome reveals the dynamic sex chromosomes of Neotropical dwarf geckos (Sphaerodactylidae: Sphaerodactylus).</title>
        <authorList>
            <person name="Pinto B.J."/>
            <person name="Keating S.E."/>
            <person name="Gamble T."/>
        </authorList>
    </citation>
    <scope>NUCLEOTIDE SEQUENCE</scope>
    <source>
        <strain evidence="1">TG3544</strain>
    </source>
</reference>
<name>A0ACB8FM09_9SAUR</name>
<sequence>MKSAPSLNPPCLLVIQAKETKKRSESAEEGPSFTLWIFPRLLKQLSTSNNITSRQAGVWTPGSQVSFWKMPNFRAENGNVLDITKNKFRSFLNLGSETLKKNPSWCFYLGPLEK</sequence>
<protein>
    <submittedName>
        <fullName evidence="1">Uncharacterized protein</fullName>
    </submittedName>
</protein>
<accession>A0ACB8FM09</accession>
<evidence type="ECO:0000313" key="1">
    <source>
        <dbReference type="EMBL" id="KAH8006084.1"/>
    </source>
</evidence>
<gene>
    <name evidence="1" type="ORF">K3G42_031947</name>
</gene>
<keyword evidence="2" id="KW-1185">Reference proteome</keyword>